<protein>
    <submittedName>
        <fullName evidence="1">Uncharacterized protein</fullName>
    </submittedName>
</protein>
<comment type="caution">
    <text evidence="1">The sequence shown here is derived from an EMBL/GenBank/DDBJ whole genome shotgun (WGS) entry which is preliminary data.</text>
</comment>
<reference evidence="1 2" key="1">
    <citation type="journal article" date="2011" name="PLoS Pathog.">
        <title>Dynamic evolution of pathogenicity revealed by sequencing and comparative genomics of 19 Pseudomonas syringae isolates.</title>
        <authorList>
            <person name="Baltrus D.A."/>
            <person name="Nishimura M.T."/>
            <person name="Romanchuk A."/>
            <person name="Chang J.H."/>
            <person name="Mukhtar M.S."/>
            <person name="Cherkis K."/>
            <person name="Roach J."/>
            <person name="Grant S.R."/>
            <person name="Jones C.D."/>
            <person name="Dangl J.L."/>
        </authorList>
    </citation>
    <scope>NUCLEOTIDE SEQUENCE [LARGE SCALE GENOMIC DNA]</scope>
    <source>
        <strain evidence="1 2">1704B</strain>
    </source>
</reference>
<dbReference type="BioCyc" id="PSYR629263:G11X0-3443-MONOMER"/>
<evidence type="ECO:0000313" key="2">
    <source>
        <dbReference type="Proteomes" id="UP000004986"/>
    </source>
</evidence>
<name>F3GB60_PSESJ</name>
<dbReference type="HOGENOM" id="CLU_3121740_0_0_6"/>
<dbReference type="EMBL" id="AEAI01000928">
    <property type="protein sequence ID" value="EGH44310.1"/>
    <property type="molecule type" value="Genomic_DNA"/>
</dbReference>
<evidence type="ECO:0000313" key="1">
    <source>
        <dbReference type="EMBL" id="EGH44310.1"/>
    </source>
</evidence>
<proteinExistence type="predicted"/>
<keyword evidence="2" id="KW-1185">Reference proteome</keyword>
<accession>F3GB60</accession>
<dbReference type="Proteomes" id="UP000004986">
    <property type="component" value="Unassembled WGS sequence"/>
</dbReference>
<organism evidence="1 2">
    <name type="scientific">Pseudomonas syringae pv. pisi str. 1704B</name>
    <dbReference type="NCBI Taxonomy" id="629263"/>
    <lineage>
        <taxon>Bacteria</taxon>
        <taxon>Pseudomonadati</taxon>
        <taxon>Pseudomonadota</taxon>
        <taxon>Gammaproteobacteria</taxon>
        <taxon>Pseudomonadales</taxon>
        <taxon>Pseudomonadaceae</taxon>
        <taxon>Pseudomonas</taxon>
        <taxon>Pseudomonas syringae</taxon>
    </lineage>
</organism>
<sequence>MPAIIGLFIRMLGLSIVPLGWKLLRGLGFAAISYIGIEAALDKAKVYAFS</sequence>
<gene>
    <name evidence="1" type="ORF">PSYPI_18756</name>
</gene>
<dbReference type="AlphaFoldDB" id="F3GB60"/>